<keyword evidence="2" id="KW-1185">Reference proteome</keyword>
<comment type="caution">
    <text evidence="1">The sequence shown here is derived from an EMBL/GenBank/DDBJ whole genome shotgun (WGS) entry which is preliminary data.</text>
</comment>
<dbReference type="InterPro" id="IPR026341">
    <property type="entry name" value="T9SS_type_B"/>
</dbReference>
<organism evidence="1 2">
    <name type="scientific">Pedobacter paludis</name>
    <dbReference type="NCBI Taxonomy" id="2203212"/>
    <lineage>
        <taxon>Bacteria</taxon>
        <taxon>Pseudomonadati</taxon>
        <taxon>Bacteroidota</taxon>
        <taxon>Sphingobacteriia</taxon>
        <taxon>Sphingobacteriales</taxon>
        <taxon>Sphingobacteriaceae</taxon>
        <taxon>Pedobacter</taxon>
    </lineage>
</organism>
<dbReference type="NCBIfam" id="TIGR04131">
    <property type="entry name" value="Bac_Flav_CTERM"/>
    <property type="match status" value="1"/>
</dbReference>
<accession>A0A317ETU2</accession>
<dbReference type="AlphaFoldDB" id="A0A317ETU2"/>
<reference evidence="2" key="1">
    <citation type="submission" date="2018-05" db="EMBL/GenBank/DDBJ databases">
        <title>Pedobacter paludis sp. nov., isolated from wetland soil.</title>
        <authorList>
            <person name="Zhang Y."/>
        </authorList>
    </citation>
    <scope>NUCLEOTIDE SEQUENCE [LARGE SCALE GENOMIC DNA]</scope>
    <source>
        <strain evidence="2">R-8</strain>
    </source>
</reference>
<name>A0A317ETU2_9SPHI</name>
<evidence type="ECO:0000313" key="1">
    <source>
        <dbReference type="EMBL" id="PWS29865.1"/>
    </source>
</evidence>
<protein>
    <recommendedName>
        <fullName evidence="3">Ig-like domain-containing protein</fullName>
    </recommendedName>
</protein>
<proteinExistence type="predicted"/>
<evidence type="ECO:0008006" key="3">
    <source>
        <dbReference type="Google" id="ProtNLM"/>
    </source>
</evidence>
<evidence type="ECO:0000313" key="2">
    <source>
        <dbReference type="Proteomes" id="UP000245391"/>
    </source>
</evidence>
<dbReference type="Proteomes" id="UP000245391">
    <property type="component" value="Unassembled WGS sequence"/>
</dbReference>
<gene>
    <name evidence="1" type="ORF">DF947_21240</name>
</gene>
<sequence length="671" mass="66449">MTAGTSYTVTANNGSCTSSASSSFNIGAMLPTPAAPTVTTTSATCSANGTATISNYVSTNTYTFLPAGPTVGAGGAISGMTAGTSYTVTANNGSCTSGASSGFSTAPMLATPSAPTVLVTAQPVCGTPTGSIAITAVTGETYSADGGAYSATLTYAGLAPGIHTVRAKSAGGCISNTTNITISPAKATANAPTVSVTAQPVCGTATGSIAITGVTGETYSIDGGAYSASLTYSGLAPGTHIVTAKSADGCVSTGTDVVIGPAKATAGTPTVSVTAQPTCALATGSIGITGITGETYSVDGGAYTATLTYSGLASGSHTVTAKSADGCISNAANITISAQPATPVATISYGSAQYQAVGTASVIQTGQTGGTYTASPSGLGINGTTGAIDLGASTPNQTYTVTYMFSNGSCTGTATATVRVNSTPATIAYAKPAYCAGGTADIVRTGPADGTYTASASGLRVNASTGTINLGASTPGSYTVTYTYRDGTITATAVTSVTVNAMPVVSVSSDLGTDISRGDIATLTATGGSTYSWSGPDIQSGQNTGTLKVRPRQTATYTVTATNASGCPDVRQITINVTDDFKLVPNNVVTPNGDGKNDTWVVKNLDYYPNNTVGIYDRAGRKVYGTSSYKNDWDGTYNGQPLAEGAYIYVIDLGKGIGLLRGTISIIRDNR</sequence>
<dbReference type="Pfam" id="PF13585">
    <property type="entry name" value="CHU_C"/>
    <property type="match status" value="1"/>
</dbReference>
<dbReference type="EMBL" id="QGNY01000010">
    <property type="protein sequence ID" value="PWS29865.1"/>
    <property type="molecule type" value="Genomic_DNA"/>
</dbReference>